<comment type="subunit">
    <text evidence="2 5">Homopentamer.</text>
</comment>
<dbReference type="STRING" id="1120996.SAMN02746066_03352"/>
<evidence type="ECO:0000256" key="4">
    <source>
        <dbReference type="ARBA" id="ARBA00023143"/>
    </source>
</evidence>
<dbReference type="GO" id="GO:0009424">
    <property type="term" value="C:bacterial-type flagellum hook"/>
    <property type="evidence" value="ECO:0007669"/>
    <property type="project" value="UniProtKB-UniRule"/>
</dbReference>
<keyword evidence="8" id="KW-0969">Cilium</keyword>
<evidence type="ECO:0000313" key="9">
    <source>
        <dbReference type="Proteomes" id="UP000184038"/>
    </source>
</evidence>
<dbReference type="InterPro" id="IPR003481">
    <property type="entry name" value="FliD_N"/>
</dbReference>
<evidence type="ECO:0000256" key="1">
    <source>
        <dbReference type="ARBA" id="ARBA00009764"/>
    </source>
</evidence>
<gene>
    <name evidence="8" type="ORF">SAMN02746066_03352</name>
</gene>
<dbReference type="OrthoDB" id="9776025at2"/>
<dbReference type="PANTHER" id="PTHR30288:SF0">
    <property type="entry name" value="FLAGELLAR HOOK-ASSOCIATED PROTEIN 2"/>
    <property type="match status" value="1"/>
</dbReference>
<feature type="domain" description="Flagellar hook-associated protein 2 C-terminal" evidence="7">
    <location>
        <begin position="506"/>
        <end position="771"/>
    </location>
</feature>
<proteinExistence type="inferred from homology"/>
<dbReference type="Pfam" id="PF07195">
    <property type="entry name" value="FliD_C"/>
    <property type="match status" value="1"/>
</dbReference>
<organism evidence="8 9">
    <name type="scientific">Anaerosporobacter mobilis DSM 15930</name>
    <dbReference type="NCBI Taxonomy" id="1120996"/>
    <lineage>
        <taxon>Bacteria</taxon>
        <taxon>Bacillati</taxon>
        <taxon>Bacillota</taxon>
        <taxon>Clostridia</taxon>
        <taxon>Lachnospirales</taxon>
        <taxon>Lachnospiraceae</taxon>
        <taxon>Anaerosporobacter</taxon>
    </lineage>
</organism>
<dbReference type="GO" id="GO:0007155">
    <property type="term" value="P:cell adhesion"/>
    <property type="evidence" value="ECO:0007669"/>
    <property type="project" value="InterPro"/>
</dbReference>
<dbReference type="GO" id="GO:0009421">
    <property type="term" value="C:bacterial-type flagellum filament cap"/>
    <property type="evidence" value="ECO:0007669"/>
    <property type="project" value="InterPro"/>
</dbReference>
<feature type="domain" description="Flagellar hook-associated protein 2 N-terminal" evidence="6">
    <location>
        <begin position="11"/>
        <end position="108"/>
    </location>
</feature>
<comment type="similarity">
    <text evidence="1 5">Belongs to the FliD family.</text>
</comment>
<keyword evidence="5" id="KW-0964">Secreted</keyword>
<keyword evidence="4 5" id="KW-0975">Bacterial flagellum</keyword>
<dbReference type="EMBL" id="FRCP01000017">
    <property type="protein sequence ID" value="SHM80084.1"/>
    <property type="molecule type" value="Genomic_DNA"/>
</dbReference>
<keyword evidence="8" id="KW-0966">Cell projection</keyword>
<reference evidence="8 9" key="1">
    <citation type="submission" date="2016-11" db="EMBL/GenBank/DDBJ databases">
        <authorList>
            <person name="Jaros S."/>
            <person name="Januszkiewicz K."/>
            <person name="Wedrychowicz H."/>
        </authorList>
    </citation>
    <scope>NUCLEOTIDE SEQUENCE [LARGE SCALE GENOMIC DNA]</scope>
    <source>
        <strain evidence="8 9">DSM 15930</strain>
    </source>
</reference>
<comment type="subcellular location">
    <subcellularLocation>
        <location evidence="5">Secreted</location>
    </subcellularLocation>
    <subcellularLocation>
        <location evidence="5">Bacterial flagellum</location>
    </subcellularLocation>
</comment>
<evidence type="ECO:0000259" key="7">
    <source>
        <dbReference type="Pfam" id="PF07195"/>
    </source>
</evidence>
<accession>A0A1M7LQX6</accession>
<comment type="function">
    <text evidence="5">Required for morphogenesis and for the elongation of the flagellar filament by facilitating polymerization of the flagellin monomers at the tip of growing filament. Forms a capping structure, which prevents flagellin subunits (transported through the central channel of the flagellum) from leaking out without polymerization at the distal end.</text>
</comment>
<dbReference type="Pfam" id="PF02465">
    <property type="entry name" value="FliD_N"/>
    <property type="match status" value="1"/>
</dbReference>
<evidence type="ECO:0000256" key="2">
    <source>
        <dbReference type="ARBA" id="ARBA00011255"/>
    </source>
</evidence>
<dbReference type="AlphaFoldDB" id="A0A1M7LQX6"/>
<keyword evidence="9" id="KW-1185">Reference proteome</keyword>
<dbReference type="Proteomes" id="UP000184038">
    <property type="component" value="Unassembled WGS sequence"/>
</dbReference>
<evidence type="ECO:0000313" key="8">
    <source>
        <dbReference type="EMBL" id="SHM80084.1"/>
    </source>
</evidence>
<dbReference type="InterPro" id="IPR010809">
    <property type="entry name" value="FliD_C"/>
</dbReference>
<sequence length="783" mass="84512">MAGIRMTGMISNMDTESIVESMMDAHRLKLTKIENNKTKLEWKQDKWKELNTKLYKLYQEQTSKLRLTSNYKSKKVTSSNESVVKVTSDKNATEGTHSFTVKELASSQYVTGAKLGSDVKETTKLADLGFLSGTTINISAANGKKNTSLTVSSSTTLGDFIKSCGKVGLNASYDAKQQRLFIGSASSGTDQTFSITSDVSNTIIGGIGDADQAAAKTAMETIYSNKNAISGMTDVEKTAFYEAAAGIDLSKTDDELKAANGWNDTQVTYAKAYKNLYDMTASNNESTNRQLANTEAEKIIQEAIKQAIYSDTSAGTATITDKGNATYTISGIASISSINADASVEADKTIAEYMDGTLASTQPALAAALDEYKEAAKAKMQLENPDIDFNDPDVIDQLNNNIKDRYQSDLVEEKVNAEVTRVLGSTEGIAAYTGYSDSVVNKSFTTANKNLISNIQGVINSGGAGLAGSTTSVLDSLGIGNITTSVGADGKITTKSTNTNCVTVSAADCKVVYNGADLTSSSNSLTVNGLTFEAVSVSEQDGSGNYKPTSITVTKDSKGMYDMVKKFLTEYNSILKDMNTLYYADSARGYNPLTDEEKEAMTDDQIKLWEDKIKDSSLRRDTTLGGITSAMKQAISTTVEVDGKKYSLSSFGIMTSRDYTEKGLLHIYGDKDDATYSDKDDKLMKAIEEDPDLVAKVMAGITDNLHSTLMNKMSKTSLSSALTFYNDKQIDKQISQYKKDISTMESKLKDKEAAYYKQFTAMEKALAAMQSQQSALSGLLGSN</sequence>
<protein>
    <recommendedName>
        <fullName evidence="5">Flagellar hook-associated protein 2</fullName>
        <shortName evidence="5">HAP2</shortName>
    </recommendedName>
    <alternativeName>
        <fullName evidence="5">Flagellar cap protein</fullName>
    </alternativeName>
</protein>
<evidence type="ECO:0000256" key="3">
    <source>
        <dbReference type="ARBA" id="ARBA00023054"/>
    </source>
</evidence>
<name>A0A1M7LQX6_9FIRM</name>
<evidence type="ECO:0000259" key="6">
    <source>
        <dbReference type="Pfam" id="PF02465"/>
    </source>
</evidence>
<dbReference type="RefSeq" id="WP_073289548.1">
    <property type="nucleotide sequence ID" value="NZ_FRCP01000017.1"/>
</dbReference>
<dbReference type="PANTHER" id="PTHR30288">
    <property type="entry name" value="FLAGELLAR CAP/ASSEMBLY PROTEIN FLID"/>
    <property type="match status" value="1"/>
</dbReference>
<keyword evidence="8" id="KW-0282">Flagellum</keyword>
<dbReference type="GO" id="GO:0071973">
    <property type="term" value="P:bacterial-type flagellum-dependent cell motility"/>
    <property type="evidence" value="ECO:0007669"/>
    <property type="project" value="TreeGrafter"/>
</dbReference>
<dbReference type="GO" id="GO:0005576">
    <property type="term" value="C:extracellular region"/>
    <property type="evidence" value="ECO:0007669"/>
    <property type="project" value="UniProtKB-SubCell"/>
</dbReference>
<dbReference type="InterPro" id="IPR040026">
    <property type="entry name" value="FliD"/>
</dbReference>
<keyword evidence="3" id="KW-0175">Coiled coil</keyword>
<evidence type="ECO:0000256" key="5">
    <source>
        <dbReference type="RuleBase" id="RU362066"/>
    </source>
</evidence>